<evidence type="ECO:0000259" key="5">
    <source>
        <dbReference type="PROSITE" id="PS50110"/>
    </source>
</evidence>
<dbReference type="PANTHER" id="PTHR43874">
    <property type="entry name" value="TWO-COMPONENT RESPONSE REGULATOR"/>
    <property type="match status" value="1"/>
</dbReference>
<protein>
    <submittedName>
        <fullName evidence="6">Two-component response regulator-like APRR1</fullName>
    </submittedName>
</protein>
<dbReference type="Proteomes" id="UP000594638">
    <property type="component" value="Unassembled WGS sequence"/>
</dbReference>
<evidence type="ECO:0000256" key="1">
    <source>
        <dbReference type="ARBA" id="ARBA00023012"/>
    </source>
</evidence>
<dbReference type="GO" id="GO:0009736">
    <property type="term" value="P:cytokinin-activated signaling pathway"/>
    <property type="evidence" value="ECO:0007669"/>
    <property type="project" value="InterPro"/>
</dbReference>
<dbReference type="EMBL" id="CACTIH010007341">
    <property type="protein sequence ID" value="CAA3010363.1"/>
    <property type="molecule type" value="Genomic_DNA"/>
</dbReference>
<feature type="domain" description="Response regulatory" evidence="5">
    <location>
        <begin position="20"/>
        <end position="143"/>
    </location>
</feature>
<reference evidence="6 7" key="1">
    <citation type="submission" date="2019-12" db="EMBL/GenBank/DDBJ databases">
        <authorList>
            <person name="Alioto T."/>
            <person name="Alioto T."/>
            <person name="Gomez Garrido J."/>
        </authorList>
    </citation>
    <scope>NUCLEOTIDE SEQUENCE [LARGE SCALE GENOMIC DNA]</scope>
</reference>
<dbReference type="AlphaFoldDB" id="A0A8S0TWA3"/>
<comment type="caution">
    <text evidence="4">Lacks conserved residue(s) required for the propagation of feature annotation.</text>
</comment>
<gene>
    <name evidence="6" type="ORF">OLEA9_A048308</name>
</gene>
<proteinExistence type="predicted"/>
<keyword evidence="1" id="KW-0902">Two-component regulatory system</keyword>
<dbReference type="InterPro" id="IPR011006">
    <property type="entry name" value="CheY-like_superfamily"/>
</dbReference>
<evidence type="ECO:0000256" key="2">
    <source>
        <dbReference type="ARBA" id="ARBA00023015"/>
    </source>
</evidence>
<dbReference type="OrthoDB" id="60033at2759"/>
<accession>A0A8S0TWA3</accession>
<dbReference type="InterPro" id="IPR045279">
    <property type="entry name" value="ARR-like"/>
</dbReference>
<dbReference type="PROSITE" id="PS50110">
    <property type="entry name" value="RESPONSE_REGULATORY"/>
    <property type="match status" value="1"/>
</dbReference>
<keyword evidence="3" id="KW-0804">Transcription</keyword>
<comment type="caution">
    <text evidence="6">The sequence shown here is derived from an EMBL/GenBank/DDBJ whole genome shotgun (WGS) entry which is preliminary data.</text>
</comment>
<evidence type="ECO:0000256" key="3">
    <source>
        <dbReference type="ARBA" id="ARBA00023163"/>
    </source>
</evidence>
<keyword evidence="2" id="KW-0805">Transcription regulation</keyword>
<evidence type="ECO:0000313" key="7">
    <source>
        <dbReference type="Proteomes" id="UP000594638"/>
    </source>
</evidence>
<evidence type="ECO:0000313" key="6">
    <source>
        <dbReference type="EMBL" id="CAA3010363.1"/>
    </source>
</evidence>
<evidence type="ECO:0000256" key="4">
    <source>
        <dbReference type="PROSITE-ProRule" id="PRU00169"/>
    </source>
</evidence>
<keyword evidence="7" id="KW-1185">Reference proteome</keyword>
<dbReference type="InterPro" id="IPR001789">
    <property type="entry name" value="Sig_transdc_resp-reg_receiver"/>
</dbReference>
<name>A0A8S0TWA3_OLEEU</name>
<dbReference type="GO" id="GO:0000160">
    <property type="term" value="P:phosphorelay signal transduction system"/>
    <property type="evidence" value="ECO:0007669"/>
    <property type="project" value="UniProtKB-KW"/>
</dbReference>
<dbReference type="Gramene" id="OE9A048308T1">
    <property type="protein sequence ID" value="OE9A048308C1"/>
    <property type="gene ID" value="OE9A048308"/>
</dbReference>
<organism evidence="6 7">
    <name type="scientific">Olea europaea subsp. europaea</name>
    <dbReference type="NCBI Taxonomy" id="158383"/>
    <lineage>
        <taxon>Eukaryota</taxon>
        <taxon>Viridiplantae</taxon>
        <taxon>Streptophyta</taxon>
        <taxon>Embryophyta</taxon>
        <taxon>Tracheophyta</taxon>
        <taxon>Spermatophyta</taxon>
        <taxon>Magnoliopsida</taxon>
        <taxon>eudicotyledons</taxon>
        <taxon>Gunneridae</taxon>
        <taxon>Pentapetalae</taxon>
        <taxon>asterids</taxon>
        <taxon>lamiids</taxon>
        <taxon>Lamiales</taxon>
        <taxon>Oleaceae</taxon>
        <taxon>Oleeae</taxon>
        <taxon>Olea</taxon>
    </lineage>
</organism>
<dbReference type="SUPFAM" id="SSF52172">
    <property type="entry name" value="CheY-like"/>
    <property type="match status" value="1"/>
</dbReference>
<dbReference type="Gene3D" id="3.40.50.2300">
    <property type="match status" value="1"/>
</dbReference>
<sequence>MDKGTGTTIKVHHIDRSKVRILLCDFNAESCQQILALLCQCSYKAAAVWSEREIFDVLNSEGPRTDIILAEVNLIMSNDAHLLRYIMSNEDLQNIPLIILTTEDHDQVSVTLKGLRLGAVEAVDYLVKPLHTNEISSLWMHVQNLG</sequence>
<dbReference type="PANTHER" id="PTHR43874:SF1">
    <property type="entry name" value="TWO-COMPONENT RESPONSE REGULATOR-LIKE APRR1"/>
    <property type="match status" value="1"/>
</dbReference>